<dbReference type="EMBL" id="JPLY01000004">
    <property type="protein sequence ID" value="KFC21147.1"/>
    <property type="molecule type" value="Genomic_DNA"/>
</dbReference>
<keyword evidence="2" id="KW-1185">Reference proteome</keyword>
<evidence type="ECO:0000313" key="1">
    <source>
        <dbReference type="EMBL" id="KFC21147.1"/>
    </source>
</evidence>
<name>A0A085BFA2_9FLAO</name>
<sequence>MMKINALIFLVVLTGCNKVDPNTAIIPKAKPDTLVKKENSEEKTIININTEIINLLKQKNHKKLSSYIHPEKGIHFSMYSFVSDKDKSFSKADFEKYIDADEKFTFGHKDGSGAIYTVSLKDYLKDWVYKKDFSTAKVNYNNFEGKGNSLNNVKEKYPNAVTVENYLAGTVEYSYMDWNSLILVFEKIDDQYYLVSICNNQWTV</sequence>
<organism evidence="1 2">
    <name type="scientific">Epilithonimonas lactis</name>
    <dbReference type="NCBI Taxonomy" id="421072"/>
    <lineage>
        <taxon>Bacteria</taxon>
        <taxon>Pseudomonadati</taxon>
        <taxon>Bacteroidota</taxon>
        <taxon>Flavobacteriia</taxon>
        <taxon>Flavobacteriales</taxon>
        <taxon>Weeksellaceae</taxon>
        <taxon>Chryseobacterium group</taxon>
        <taxon>Epilithonimonas</taxon>
    </lineage>
</organism>
<reference evidence="1 2" key="1">
    <citation type="submission" date="2014-07" db="EMBL/GenBank/DDBJ databases">
        <title>Epilithonimonas lactis LMG 22401 Genome.</title>
        <authorList>
            <person name="Pipes S.E."/>
            <person name="Stropko S.J."/>
        </authorList>
    </citation>
    <scope>NUCLEOTIDE SEQUENCE [LARGE SCALE GENOMIC DNA]</scope>
    <source>
        <strain evidence="1 2">LMG 24401</strain>
    </source>
</reference>
<gene>
    <name evidence="1" type="ORF">IO89_13120</name>
</gene>
<accession>A0A085BFA2</accession>
<dbReference type="AlphaFoldDB" id="A0A085BFA2"/>
<protein>
    <recommendedName>
        <fullName evidence="3">Lipoprotein</fullName>
    </recommendedName>
</protein>
<dbReference type="PROSITE" id="PS51257">
    <property type="entry name" value="PROKAR_LIPOPROTEIN"/>
    <property type="match status" value="1"/>
</dbReference>
<evidence type="ECO:0000313" key="2">
    <source>
        <dbReference type="Proteomes" id="UP000028623"/>
    </source>
</evidence>
<proteinExistence type="predicted"/>
<evidence type="ECO:0008006" key="3">
    <source>
        <dbReference type="Google" id="ProtNLM"/>
    </source>
</evidence>
<comment type="caution">
    <text evidence="1">The sequence shown here is derived from an EMBL/GenBank/DDBJ whole genome shotgun (WGS) entry which is preliminary data.</text>
</comment>
<dbReference type="Proteomes" id="UP000028623">
    <property type="component" value="Unassembled WGS sequence"/>
</dbReference>
<dbReference type="STRING" id="421072.SAMN04488097_0521"/>
<dbReference type="eggNOG" id="ENOG502ZBUC">
    <property type="taxonomic scope" value="Bacteria"/>
</dbReference>